<name>A0A2P9HN59_9HYPH</name>
<protein>
    <submittedName>
        <fullName evidence="1">Uncharacterized protein</fullName>
    </submittedName>
</protein>
<reference evidence="2" key="1">
    <citation type="submission" date="2017-12" db="EMBL/GenBank/DDBJ databases">
        <authorList>
            <person name="Diaz M."/>
        </authorList>
    </citation>
    <scope>NUCLEOTIDE SEQUENCE [LARGE SCALE GENOMIC DNA]</scope>
    <source>
        <strain evidence="2">FI11154</strain>
    </source>
</reference>
<dbReference type="EMBL" id="OOFM01000005">
    <property type="protein sequence ID" value="SPL65443.1"/>
    <property type="molecule type" value="Genomic_DNA"/>
</dbReference>
<organism evidence="1 2">
    <name type="scientific">Ochrobactrum soli</name>
    <dbReference type="NCBI Taxonomy" id="2448455"/>
    <lineage>
        <taxon>Bacteria</taxon>
        <taxon>Pseudomonadati</taxon>
        <taxon>Pseudomonadota</taxon>
        <taxon>Alphaproteobacteria</taxon>
        <taxon>Hyphomicrobiales</taxon>
        <taxon>Brucellaceae</taxon>
        <taxon>Brucella/Ochrobactrum group</taxon>
        <taxon>Ochrobactrum</taxon>
    </lineage>
</organism>
<evidence type="ECO:0000313" key="2">
    <source>
        <dbReference type="Proteomes" id="UP000246073"/>
    </source>
</evidence>
<dbReference type="Proteomes" id="UP000246073">
    <property type="component" value="Unassembled WGS sequence"/>
</dbReference>
<gene>
    <name evidence="1" type="ORF">OHAE_1310</name>
</gene>
<accession>A0A2P9HN59</accession>
<proteinExistence type="predicted"/>
<evidence type="ECO:0000313" key="1">
    <source>
        <dbReference type="EMBL" id="SPL65443.1"/>
    </source>
</evidence>
<sequence length="43" mass="5073">MKSRPVFLSSFDLNRARDLKMSHLYLAHLSHLYIAVIYVDHIT</sequence>
<dbReference type="AlphaFoldDB" id="A0A2P9HN59"/>